<keyword evidence="4" id="KW-1185">Reference proteome</keyword>
<organism evidence="3 4">
    <name type="scientific">Neofusicoccum ribis</name>
    <dbReference type="NCBI Taxonomy" id="45134"/>
    <lineage>
        <taxon>Eukaryota</taxon>
        <taxon>Fungi</taxon>
        <taxon>Dikarya</taxon>
        <taxon>Ascomycota</taxon>
        <taxon>Pezizomycotina</taxon>
        <taxon>Dothideomycetes</taxon>
        <taxon>Dothideomycetes incertae sedis</taxon>
        <taxon>Botryosphaeriales</taxon>
        <taxon>Botryosphaeriaceae</taxon>
        <taxon>Neofusicoccum</taxon>
    </lineage>
</organism>
<comment type="caution">
    <text evidence="3">The sequence shown here is derived from an EMBL/GenBank/DDBJ whole genome shotgun (WGS) entry which is preliminary data.</text>
</comment>
<dbReference type="InterPro" id="IPR007111">
    <property type="entry name" value="NACHT_NTPase"/>
</dbReference>
<reference evidence="3 4" key="1">
    <citation type="submission" date="2024-02" db="EMBL/GenBank/DDBJ databases">
        <title>De novo assembly and annotation of 12 fungi associated with fruit tree decline syndrome in Ontario, Canada.</title>
        <authorList>
            <person name="Sulman M."/>
            <person name="Ellouze W."/>
            <person name="Ilyukhin E."/>
        </authorList>
    </citation>
    <scope>NUCLEOTIDE SEQUENCE [LARGE SCALE GENOMIC DNA]</scope>
    <source>
        <strain evidence="3 4">M1-105</strain>
    </source>
</reference>
<dbReference type="PROSITE" id="PS50837">
    <property type="entry name" value="NACHT"/>
    <property type="match status" value="1"/>
</dbReference>
<gene>
    <name evidence="3" type="ORF">SLS56_005504</name>
</gene>
<keyword evidence="1" id="KW-0677">Repeat</keyword>
<evidence type="ECO:0000313" key="3">
    <source>
        <dbReference type="EMBL" id="KAL1629169.1"/>
    </source>
</evidence>
<dbReference type="EMBL" id="JAJVDC020000056">
    <property type="protein sequence ID" value="KAL1629169.1"/>
    <property type="molecule type" value="Genomic_DNA"/>
</dbReference>
<dbReference type="Gene3D" id="3.40.50.300">
    <property type="entry name" value="P-loop containing nucleotide triphosphate hydrolases"/>
    <property type="match status" value="1"/>
</dbReference>
<protein>
    <recommendedName>
        <fullName evidence="2">NACHT domain-containing protein</fullName>
    </recommendedName>
</protein>
<dbReference type="InterPro" id="IPR056884">
    <property type="entry name" value="NPHP3-like_N"/>
</dbReference>
<accession>A0ABR3ST94</accession>
<dbReference type="Proteomes" id="UP001521116">
    <property type="component" value="Unassembled WGS sequence"/>
</dbReference>
<proteinExistence type="predicted"/>
<evidence type="ECO:0000256" key="1">
    <source>
        <dbReference type="ARBA" id="ARBA00022737"/>
    </source>
</evidence>
<dbReference type="PANTHER" id="PTHR10039:SF15">
    <property type="entry name" value="NACHT DOMAIN-CONTAINING PROTEIN"/>
    <property type="match status" value="1"/>
</dbReference>
<sequence>MASLVDEILSGNIEEPTWVMISEPYFDTFSGMLCRFGDFLDALMNQEEGNVSEMDLVSHDWLKCSLSALLWCYGKAGTGKSVLASNVVETVKAKFATRKEIGICFTYCDYKQDVSQAFSETLLVLMRQLCRNGDAPFNFTEAEQSASPPSTIATTHHFTELAWNFDEVFLLINALDEYQKDQRFKIPSFLKDFLSDLPRAKIFITSRREQDIVDVFEGLRMPVTQIKASNVEENA</sequence>
<evidence type="ECO:0000259" key="2">
    <source>
        <dbReference type="PROSITE" id="PS50837"/>
    </source>
</evidence>
<dbReference type="PANTHER" id="PTHR10039">
    <property type="entry name" value="AMELOGENIN"/>
    <property type="match status" value="1"/>
</dbReference>
<dbReference type="InterPro" id="IPR027417">
    <property type="entry name" value="P-loop_NTPase"/>
</dbReference>
<name>A0ABR3ST94_9PEZI</name>
<feature type="domain" description="NACHT" evidence="2">
    <location>
        <begin position="68"/>
        <end position="207"/>
    </location>
</feature>
<dbReference type="Pfam" id="PF24883">
    <property type="entry name" value="NPHP3_N"/>
    <property type="match status" value="1"/>
</dbReference>
<evidence type="ECO:0000313" key="4">
    <source>
        <dbReference type="Proteomes" id="UP001521116"/>
    </source>
</evidence>
<dbReference type="SUPFAM" id="SSF52540">
    <property type="entry name" value="P-loop containing nucleoside triphosphate hydrolases"/>
    <property type="match status" value="1"/>
</dbReference>